<gene>
    <name evidence="1" type="ORF">FN846DRAFT_922199</name>
</gene>
<accession>A0A5J5EKT7</accession>
<dbReference type="InParanoid" id="A0A5J5EKT7"/>
<proteinExistence type="predicted"/>
<reference evidence="1 2" key="1">
    <citation type="submission" date="2019-09" db="EMBL/GenBank/DDBJ databases">
        <title>Draft genome of the ectomycorrhizal ascomycete Sphaerosporella brunnea.</title>
        <authorList>
            <consortium name="DOE Joint Genome Institute"/>
            <person name="Benucci G.M."/>
            <person name="Marozzi G."/>
            <person name="Antonielli L."/>
            <person name="Sanchez S."/>
            <person name="Marco P."/>
            <person name="Wang X."/>
            <person name="Falini L.B."/>
            <person name="Barry K."/>
            <person name="Haridas S."/>
            <person name="Lipzen A."/>
            <person name="Labutti K."/>
            <person name="Grigoriev I.V."/>
            <person name="Murat C."/>
            <person name="Martin F."/>
            <person name="Albertini E."/>
            <person name="Donnini D."/>
            <person name="Bonito G."/>
        </authorList>
    </citation>
    <scope>NUCLEOTIDE SEQUENCE [LARGE SCALE GENOMIC DNA]</scope>
    <source>
        <strain evidence="1 2">Sb_GMNB300</strain>
    </source>
</reference>
<organism evidence="1 2">
    <name type="scientific">Sphaerosporella brunnea</name>
    <dbReference type="NCBI Taxonomy" id="1250544"/>
    <lineage>
        <taxon>Eukaryota</taxon>
        <taxon>Fungi</taxon>
        <taxon>Dikarya</taxon>
        <taxon>Ascomycota</taxon>
        <taxon>Pezizomycotina</taxon>
        <taxon>Pezizomycetes</taxon>
        <taxon>Pezizales</taxon>
        <taxon>Pyronemataceae</taxon>
        <taxon>Sphaerosporella</taxon>
    </lineage>
</organism>
<evidence type="ECO:0000313" key="1">
    <source>
        <dbReference type="EMBL" id="KAA8895606.1"/>
    </source>
</evidence>
<sequence length="220" mass="25610">MSTPYTRPAYLSLLPNYYGHVPSSLTPFDGSDFASWCDAIKTVLQEYEVWELVTGQETEEEEGEGGRSRSFREATARRILLSGLSTRIKTAIVQQPVGAEMRRPSKLWEKLHECLELINLLNEENHILRQRLSQRESEIEKFHERQAAAAALHAERETQLVREAKLCHYREAAAVELFMNCATVDEICKAQREVAGWYEMEWVVVWEAMERKQRRFEVDF</sequence>
<dbReference type="EMBL" id="VXIS01000254">
    <property type="protein sequence ID" value="KAA8895606.1"/>
    <property type="molecule type" value="Genomic_DNA"/>
</dbReference>
<keyword evidence="2" id="KW-1185">Reference proteome</keyword>
<evidence type="ECO:0000313" key="2">
    <source>
        <dbReference type="Proteomes" id="UP000326924"/>
    </source>
</evidence>
<name>A0A5J5EKT7_9PEZI</name>
<comment type="caution">
    <text evidence="1">The sequence shown here is derived from an EMBL/GenBank/DDBJ whole genome shotgun (WGS) entry which is preliminary data.</text>
</comment>
<evidence type="ECO:0008006" key="3">
    <source>
        <dbReference type="Google" id="ProtNLM"/>
    </source>
</evidence>
<dbReference type="AlphaFoldDB" id="A0A5J5EKT7"/>
<dbReference type="Proteomes" id="UP000326924">
    <property type="component" value="Unassembled WGS sequence"/>
</dbReference>
<protein>
    <recommendedName>
        <fullName evidence="3">DUF4219 domain-containing protein</fullName>
    </recommendedName>
</protein>